<keyword evidence="3" id="KW-1185">Reference proteome</keyword>
<evidence type="ECO:0000256" key="1">
    <source>
        <dbReference type="SAM" id="MobiDB-lite"/>
    </source>
</evidence>
<dbReference type="Proteomes" id="UP000887116">
    <property type="component" value="Unassembled WGS sequence"/>
</dbReference>
<accession>A0A8X6KAY6</accession>
<feature type="region of interest" description="Disordered" evidence="1">
    <location>
        <begin position="1"/>
        <end position="21"/>
    </location>
</feature>
<dbReference type="AlphaFoldDB" id="A0A8X6KAY6"/>
<evidence type="ECO:0000313" key="3">
    <source>
        <dbReference type="Proteomes" id="UP000887116"/>
    </source>
</evidence>
<organism evidence="2 3">
    <name type="scientific">Trichonephila clavata</name>
    <name type="common">Joro spider</name>
    <name type="synonym">Nephila clavata</name>
    <dbReference type="NCBI Taxonomy" id="2740835"/>
    <lineage>
        <taxon>Eukaryota</taxon>
        <taxon>Metazoa</taxon>
        <taxon>Ecdysozoa</taxon>
        <taxon>Arthropoda</taxon>
        <taxon>Chelicerata</taxon>
        <taxon>Arachnida</taxon>
        <taxon>Araneae</taxon>
        <taxon>Araneomorphae</taxon>
        <taxon>Entelegynae</taxon>
        <taxon>Araneoidea</taxon>
        <taxon>Nephilidae</taxon>
        <taxon>Trichonephila</taxon>
    </lineage>
</organism>
<comment type="caution">
    <text evidence="2">The sequence shown here is derived from an EMBL/GenBank/DDBJ whole genome shotgun (WGS) entry which is preliminary data.</text>
</comment>
<dbReference type="EMBL" id="BMAO01000621">
    <property type="protein sequence ID" value="GFQ68029.1"/>
    <property type="molecule type" value="Genomic_DNA"/>
</dbReference>
<reference evidence="2" key="1">
    <citation type="submission" date="2020-07" db="EMBL/GenBank/DDBJ databases">
        <title>Multicomponent nature underlies the extraordinary mechanical properties of spider dragline silk.</title>
        <authorList>
            <person name="Kono N."/>
            <person name="Nakamura H."/>
            <person name="Mori M."/>
            <person name="Yoshida Y."/>
            <person name="Ohtoshi R."/>
            <person name="Malay A.D."/>
            <person name="Moran D.A.P."/>
            <person name="Tomita M."/>
            <person name="Numata K."/>
            <person name="Arakawa K."/>
        </authorList>
    </citation>
    <scope>NUCLEOTIDE SEQUENCE</scope>
</reference>
<proteinExistence type="predicted"/>
<protein>
    <submittedName>
        <fullName evidence="2">Uncharacterized protein</fullName>
    </submittedName>
</protein>
<evidence type="ECO:0000313" key="2">
    <source>
        <dbReference type="EMBL" id="GFQ68029.1"/>
    </source>
</evidence>
<gene>
    <name evidence="2" type="ORF">TNCT_299271</name>
</gene>
<sequence length="93" mass="10490">MMYKASLSKPQQWTHPKMGPRTISTPIRVVDSWLSSYITERVFEGQSKAGEPMTRQYSDVFTIMDHQPPKYSLAEATSEMIKLDGVGSSIGTY</sequence>
<name>A0A8X6KAY6_TRICU</name>